<keyword evidence="6" id="KW-0269">Exonuclease</keyword>
<name>A0A370CJY3_9COXI</name>
<feature type="binding site" evidence="15">
    <location>
        <begin position="29"/>
        <end position="36"/>
    </location>
    <ligand>
        <name>ATP</name>
        <dbReference type="ChEBI" id="CHEBI:30616"/>
    </ligand>
</feature>
<dbReference type="GO" id="GO:0005829">
    <property type="term" value="C:cytosol"/>
    <property type="evidence" value="ECO:0007669"/>
    <property type="project" value="TreeGrafter"/>
</dbReference>
<dbReference type="Gene3D" id="3.90.320.10">
    <property type="match status" value="1"/>
</dbReference>
<reference evidence="18 19" key="1">
    <citation type="journal article" date="2017" name="Int. J. Syst. Evol. Microbiol.">
        <title>Aquarickettsiella crustaci n. gen. n. sp. (Gammaproteobacteria: Legionellales: Coxiellaceae); a bacterial pathogen of the freshwater crustacean: Gammarus fossarum (Malacostraca: Amphipoda).</title>
        <authorList>
            <person name="Bojko J."/>
            <person name="Dunn A.M."/>
            <person name="Stebbing P.D."/>
            <person name="Van Aerle R."/>
            <person name="Bacela-Spychalska K."/>
            <person name="Bean T.P."/>
            <person name="Stentiford G.D."/>
        </authorList>
    </citation>
    <scope>NUCLEOTIDE SEQUENCE [LARGE SCALE GENOMIC DNA]</scope>
    <source>
        <strain evidence="18">RA15029</strain>
    </source>
</reference>
<evidence type="ECO:0000256" key="8">
    <source>
        <dbReference type="ARBA" id="ARBA00023125"/>
    </source>
</evidence>
<keyword evidence="4 15" id="KW-0378">Hydrolase</keyword>
<dbReference type="EMBL" id="NMOS02000004">
    <property type="protein sequence ID" value="RDH40754.1"/>
    <property type="molecule type" value="Genomic_DNA"/>
</dbReference>
<protein>
    <recommendedName>
        <fullName evidence="12">DNA 3'-5' helicase</fullName>
        <ecNumber evidence="12">5.6.2.4</ecNumber>
    </recommendedName>
    <alternativeName>
        <fullName evidence="13">DNA 3'-5' helicase II</fullName>
    </alternativeName>
</protein>
<feature type="domain" description="UvrD-like helicase ATP-binding" evidence="16">
    <location>
        <begin position="8"/>
        <end position="486"/>
    </location>
</feature>
<dbReference type="EC" id="5.6.2.4" evidence="12"/>
<dbReference type="GO" id="GO:0005524">
    <property type="term" value="F:ATP binding"/>
    <property type="evidence" value="ECO:0007669"/>
    <property type="project" value="UniProtKB-UniRule"/>
</dbReference>
<dbReference type="PROSITE" id="PS51198">
    <property type="entry name" value="UVRD_HELICASE_ATP_BIND"/>
    <property type="match status" value="1"/>
</dbReference>
<evidence type="ECO:0000256" key="13">
    <source>
        <dbReference type="ARBA" id="ARBA00034923"/>
    </source>
</evidence>
<dbReference type="InterPro" id="IPR027417">
    <property type="entry name" value="P-loop_NTPase"/>
</dbReference>
<dbReference type="GO" id="GO:0033202">
    <property type="term" value="C:DNA helicase complex"/>
    <property type="evidence" value="ECO:0007669"/>
    <property type="project" value="TreeGrafter"/>
</dbReference>
<evidence type="ECO:0000256" key="4">
    <source>
        <dbReference type="ARBA" id="ARBA00022801"/>
    </source>
</evidence>
<dbReference type="Proteomes" id="UP000226429">
    <property type="component" value="Unassembled WGS sequence"/>
</dbReference>
<evidence type="ECO:0000259" key="17">
    <source>
        <dbReference type="PROSITE" id="PS51217"/>
    </source>
</evidence>
<keyword evidence="10" id="KW-0413">Isomerase</keyword>
<dbReference type="Pfam" id="PF00580">
    <property type="entry name" value="UvrD-helicase"/>
    <property type="match status" value="1"/>
</dbReference>
<dbReference type="GO" id="GO:0003677">
    <property type="term" value="F:DNA binding"/>
    <property type="evidence" value="ECO:0007669"/>
    <property type="project" value="UniProtKB-KW"/>
</dbReference>
<gene>
    <name evidence="18" type="ORF">CFE62_002170</name>
</gene>
<keyword evidence="19" id="KW-1185">Reference proteome</keyword>
<proteinExistence type="predicted"/>
<sequence length="1130" mass="128147">MPMNTPFVIADAPQRQHALDANLSFIVQAPAGSGKTELLVQRYLTLLARVPIPESIIAITFTRKAANEMRLRILQALELAHNTQIPTDKDSARYQLGKKVLAQDQRLAWNLLANPNRLRILTIDSFCQSLTRQMPLLSQLGEKLTPLDNPQCLYHLAVQALLTHLEDKLPWQDALSHLLSHLDNNFQQVEALLCQMLARREQWLAYLCHHQTHLRAQLEQGLYRINQKLLARLNQLIPHHLSQELFYCLNFSLQQTHKKPLEKIGNLDFWQAATTLLLTGGNEWRKQLRKSEGFPATSTLKNKTEKAQYSAIKKRMSDLIVCLSQQTALKEALIDLKQGPPLHYSETQWQTLNALFELLPVLVAHLKIIFQQQQKVDYNEILLAACAALGQAENPSDLALRLDYQIEHLLIDEFQDTSSTQLQLIEKLTAGWQNQDGRTLFLVGDPMQSIYRFRKAEVDLFRQVQQNGIGAIQLHSLSLSVNFRSQAGLVNWVNHCFSQLSAPSDNINSSAVHFSPATAYAQAASRDAIRYHWQTESDALASKQSEAEKIVKIIQQIKQRDPVATIAILVRARRHLSELLPALNAESIAYQAIEIDSLAEKSAVQDLLALTRALHHLGDRISWLAVLRSPYCGLSLTDLEKVTQFSHENCLALTIWQQLLHFEMIPLSDAAKQRLRRIVPVLGESLSQQGRIPLTCWIKETWLNLGGPTTLANEDAINYIDAFLDFLDRKLSQEGDRLDFFKLDAELTQIYLPTLSKSAQAVEIMTIHKAKGLEYDHIILPSLHRRGHTEQPPLLLYSERIDAAKKKDLLLAPLKASCEEQDLIYNYLFQEEKKKNAAELTRLLYVASTRAKKSLHLLAALRCDEKGAIKTPSSLSLLSHLWPAIQITPDDILSLAPLKNTSLPPPKRLLKRLSADWQAPIAPKQDMAWPDRTSSPLVYQWRLHPERILGTVIHRLLYQISQEGLATWDLKKINAAQGMFIRLLAQNSLLAEQEQSALLKLNTCLQKTLSDPRGRWILSHQHQAAESELALTALLNGKPQNLVIDRTFIDTAGVRWIIDYKTTTYTGNKPADFLKDEMQQHKSQLETYAQAFSLDPNASASQIICLGLYFPMTSLWCEWVFKNKCNTEPA</sequence>
<evidence type="ECO:0000313" key="19">
    <source>
        <dbReference type="Proteomes" id="UP000226429"/>
    </source>
</evidence>
<evidence type="ECO:0000256" key="10">
    <source>
        <dbReference type="ARBA" id="ARBA00023235"/>
    </source>
</evidence>
<keyword evidence="3" id="KW-0227">DNA damage</keyword>
<evidence type="ECO:0000256" key="7">
    <source>
        <dbReference type="ARBA" id="ARBA00022840"/>
    </source>
</evidence>
<dbReference type="GO" id="GO:0043138">
    <property type="term" value="F:3'-5' DNA helicase activity"/>
    <property type="evidence" value="ECO:0007669"/>
    <property type="project" value="UniProtKB-EC"/>
</dbReference>
<evidence type="ECO:0000313" key="18">
    <source>
        <dbReference type="EMBL" id="RDH40754.1"/>
    </source>
</evidence>
<dbReference type="InterPro" id="IPR038726">
    <property type="entry name" value="PDDEXK_AddAB-type"/>
</dbReference>
<keyword evidence="1" id="KW-0540">Nuclease</keyword>
<evidence type="ECO:0000256" key="5">
    <source>
        <dbReference type="ARBA" id="ARBA00022806"/>
    </source>
</evidence>
<accession>A0A370CJY3</accession>
<dbReference type="PROSITE" id="PS51217">
    <property type="entry name" value="UVRD_HELICASE_CTER"/>
    <property type="match status" value="1"/>
</dbReference>
<evidence type="ECO:0000256" key="3">
    <source>
        <dbReference type="ARBA" id="ARBA00022763"/>
    </source>
</evidence>
<dbReference type="SUPFAM" id="SSF52540">
    <property type="entry name" value="P-loop containing nucleoside triphosphate hydrolases"/>
    <property type="match status" value="1"/>
</dbReference>
<comment type="catalytic activity">
    <reaction evidence="11">
        <text>Couples ATP hydrolysis with the unwinding of duplex DNA by translocating in the 3'-5' direction.</text>
        <dbReference type="EC" id="5.6.2.4"/>
    </reaction>
</comment>
<evidence type="ECO:0000256" key="2">
    <source>
        <dbReference type="ARBA" id="ARBA00022741"/>
    </source>
</evidence>
<dbReference type="AlphaFoldDB" id="A0A370CJY3"/>
<keyword evidence="5 15" id="KW-0347">Helicase</keyword>
<comment type="catalytic activity">
    <reaction evidence="14">
        <text>ATP + H2O = ADP + phosphate + H(+)</text>
        <dbReference type="Rhea" id="RHEA:13065"/>
        <dbReference type="ChEBI" id="CHEBI:15377"/>
        <dbReference type="ChEBI" id="CHEBI:15378"/>
        <dbReference type="ChEBI" id="CHEBI:30616"/>
        <dbReference type="ChEBI" id="CHEBI:43474"/>
        <dbReference type="ChEBI" id="CHEBI:456216"/>
        <dbReference type="EC" id="5.6.2.4"/>
    </reaction>
</comment>
<evidence type="ECO:0000256" key="12">
    <source>
        <dbReference type="ARBA" id="ARBA00034808"/>
    </source>
</evidence>
<evidence type="ECO:0000256" key="11">
    <source>
        <dbReference type="ARBA" id="ARBA00034617"/>
    </source>
</evidence>
<dbReference type="InterPro" id="IPR000212">
    <property type="entry name" value="DNA_helicase_UvrD/REP"/>
</dbReference>
<evidence type="ECO:0000256" key="15">
    <source>
        <dbReference type="PROSITE-ProRule" id="PRU00560"/>
    </source>
</evidence>
<organism evidence="18 19">
    <name type="scientific">Candidatus Aquirickettsiella gammari</name>
    <dbReference type="NCBI Taxonomy" id="2016198"/>
    <lineage>
        <taxon>Bacteria</taxon>
        <taxon>Pseudomonadati</taxon>
        <taxon>Pseudomonadota</taxon>
        <taxon>Gammaproteobacteria</taxon>
        <taxon>Legionellales</taxon>
        <taxon>Coxiellaceae</taxon>
        <taxon>Candidatus Aquirickettsiella</taxon>
    </lineage>
</organism>
<dbReference type="Gene3D" id="1.10.486.10">
    <property type="entry name" value="PCRA, domain 4"/>
    <property type="match status" value="1"/>
</dbReference>
<dbReference type="PANTHER" id="PTHR11070:SF2">
    <property type="entry name" value="ATP-DEPENDENT DNA HELICASE SRS2"/>
    <property type="match status" value="1"/>
</dbReference>
<keyword evidence="7 15" id="KW-0067">ATP-binding</keyword>
<evidence type="ECO:0000259" key="16">
    <source>
        <dbReference type="PROSITE" id="PS51198"/>
    </source>
</evidence>
<keyword evidence="9" id="KW-0234">DNA repair</keyword>
<dbReference type="Pfam" id="PF13361">
    <property type="entry name" value="UvrD_C"/>
    <property type="match status" value="2"/>
</dbReference>
<comment type="caution">
    <text evidence="18">The sequence shown here is derived from an EMBL/GenBank/DDBJ whole genome shotgun (WGS) entry which is preliminary data.</text>
</comment>
<evidence type="ECO:0000256" key="9">
    <source>
        <dbReference type="ARBA" id="ARBA00023204"/>
    </source>
</evidence>
<evidence type="ECO:0000256" key="1">
    <source>
        <dbReference type="ARBA" id="ARBA00022722"/>
    </source>
</evidence>
<evidence type="ECO:0000256" key="6">
    <source>
        <dbReference type="ARBA" id="ARBA00022839"/>
    </source>
</evidence>
<dbReference type="GO" id="GO:0004527">
    <property type="term" value="F:exonuclease activity"/>
    <property type="evidence" value="ECO:0007669"/>
    <property type="project" value="UniProtKB-KW"/>
</dbReference>
<dbReference type="Pfam" id="PF12705">
    <property type="entry name" value="PDDEXK_1"/>
    <property type="match status" value="1"/>
</dbReference>
<dbReference type="InterPro" id="IPR014017">
    <property type="entry name" value="DNA_helicase_UvrD-like_C"/>
</dbReference>
<keyword evidence="8" id="KW-0238">DNA-binding</keyword>
<keyword evidence="2 15" id="KW-0547">Nucleotide-binding</keyword>
<dbReference type="Gene3D" id="3.40.50.300">
    <property type="entry name" value="P-loop containing nucleotide triphosphate hydrolases"/>
    <property type="match status" value="4"/>
</dbReference>
<reference evidence="18 19" key="2">
    <citation type="journal article" date="2018" name="J. Invertebr. Pathol.">
        <title>'Candidatus Aquirickettsiella gammari' (Gammaproteobacteria: Legionellales: Coxiellaceae): A bacterial pathogen of the freshwater crustacean Gammarus fossarum (Malacostraca: Amphipoda).</title>
        <authorList>
            <person name="Bojko J."/>
            <person name="Dunn A.M."/>
            <person name="Stebbing P.D."/>
            <person name="van Aerle R."/>
            <person name="Bacela-Spychalska K."/>
            <person name="Bean T.P."/>
            <person name="Urrutia A."/>
            <person name="Stentiford G.D."/>
        </authorList>
    </citation>
    <scope>NUCLEOTIDE SEQUENCE [LARGE SCALE GENOMIC DNA]</scope>
    <source>
        <strain evidence="18">RA15029</strain>
    </source>
</reference>
<dbReference type="PANTHER" id="PTHR11070">
    <property type="entry name" value="UVRD / RECB / PCRA DNA HELICASE FAMILY MEMBER"/>
    <property type="match status" value="1"/>
</dbReference>
<evidence type="ECO:0000256" key="14">
    <source>
        <dbReference type="ARBA" id="ARBA00048988"/>
    </source>
</evidence>
<feature type="domain" description="UvrD-like helicase C-terminal" evidence="17">
    <location>
        <begin position="498"/>
        <end position="772"/>
    </location>
</feature>
<dbReference type="InterPro" id="IPR011604">
    <property type="entry name" value="PDDEXK-like_dom_sf"/>
</dbReference>
<dbReference type="GO" id="GO:0000725">
    <property type="term" value="P:recombinational repair"/>
    <property type="evidence" value="ECO:0007669"/>
    <property type="project" value="TreeGrafter"/>
</dbReference>
<dbReference type="InterPro" id="IPR014016">
    <property type="entry name" value="UvrD-like_ATP-bd"/>
</dbReference>